<evidence type="ECO:0000313" key="4">
    <source>
        <dbReference type="Proteomes" id="UP000283958"/>
    </source>
</evidence>
<dbReference type="SUPFAM" id="SSF47413">
    <property type="entry name" value="lambda repressor-like DNA-binding domains"/>
    <property type="match status" value="1"/>
</dbReference>
<dbReference type="CDD" id="cd00093">
    <property type="entry name" value="HTH_XRE"/>
    <property type="match status" value="1"/>
</dbReference>
<accession>A0A415DKP6</accession>
<proteinExistence type="predicted"/>
<dbReference type="GO" id="GO:0003677">
    <property type="term" value="F:DNA binding"/>
    <property type="evidence" value="ECO:0007669"/>
    <property type="project" value="UniProtKB-KW"/>
</dbReference>
<dbReference type="Proteomes" id="UP000283958">
    <property type="component" value="Unassembled WGS sequence"/>
</dbReference>
<reference evidence="3 4" key="1">
    <citation type="submission" date="2018-08" db="EMBL/GenBank/DDBJ databases">
        <title>A genome reference for cultivated species of the human gut microbiota.</title>
        <authorList>
            <person name="Zou Y."/>
            <person name="Xue W."/>
            <person name="Luo G."/>
        </authorList>
    </citation>
    <scope>NUCLEOTIDE SEQUENCE [LARGE SCALE GENOMIC DNA]</scope>
    <source>
        <strain evidence="3 4">AM09-18</strain>
    </source>
</reference>
<dbReference type="RefSeq" id="WP_118327625.1">
    <property type="nucleotide sequence ID" value="NZ_QRMN01000012.1"/>
</dbReference>
<dbReference type="Gene3D" id="1.10.260.40">
    <property type="entry name" value="lambda repressor-like DNA-binding domains"/>
    <property type="match status" value="1"/>
</dbReference>
<feature type="domain" description="HTH cro/C1-type" evidence="2">
    <location>
        <begin position="7"/>
        <end position="61"/>
    </location>
</feature>
<comment type="caution">
    <text evidence="3">The sequence shown here is derived from an EMBL/GenBank/DDBJ whole genome shotgun (WGS) entry which is preliminary data.</text>
</comment>
<dbReference type="InterPro" id="IPR010982">
    <property type="entry name" value="Lambda_DNA-bd_dom_sf"/>
</dbReference>
<dbReference type="Pfam" id="PF12844">
    <property type="entry name" value="HTH_19"/>
    <property type="match status" value="1"/>
</dbReference>
<dbReference type="PROSITE" id="PS50943">
    <property type="entry name" value="HTH_CROC1"/>
    <property type="match status" value="1"/>
</dbReference>
<evidence type="ECO:0000313" key="3">
    <source>
        <dbReference type="EMBL" id="RHJ78337.1"/>
    </source>
</evidence>
<keyword evidence="1" id="KW-0238">DNA-binding</keyword>
<gene>
    <name evidence="3" type="ORF">DW105_07115</name>
</gene>
<evidence type="ECO:0000256" key="1">
    <source>
        <dbReference type="ARBA" id="ARBA00023125"/>
    </source>
</evidence>
<name>A0A415DKP6_PHOVU</name>
<protein>
    <submittedName>
        <fullName evidence="3">XRE family transcriptional regulator</fullName>
    </submittedName>
</protein>
<dbReference type="EMBL" id="QRMN01000012">
    <property type="protein sequence ID" value="RHJ78337.1"/>
    <property type="molecule type" value="Genomic_DNA"/>
</dbReference>
<dbReference type="AlphaFoldDB" id="A0A415DKP6"/>
<sequence length="94" mass="10462">MDIGNAVKMLRMKKGISQKDLSSMCGISANALCSIESGNTFPSKNTITKMCEALDIPNSYLLLFSISEEDIPENKRILYKTLCESIKEDLIQNL</sequence>
<dbReference type="SMART" id="SM00530">
    <property type="entry name" value="HTH_XRE"/>
    <property type="match status" value="1"/>
</dbReference>
<dbReference type="InterPro" id="IPR001387">
    <property type="entry name" value="Cro/C1-type_HTH"/>
</dbReference>
<dbReference type="PANTHER" id="PTHR46558:SF4">
    <property type="entry name" value="DNA-BIDING PHAGE PROTEIN"/>
    <property type="match status" value="1"/>
</dbReference>
<organism evidence="3 4">
    <name type="scientific">Phocaeicola vulgatus</name>
    <name type="common">Bacteroides vulgatus</name>
    <dbReference type="NCBI Taxonomy" id="821"/>
    <lineage>
        <taxon>Bacteria</taxon>
        <taxon>Pseudomonadati</taxon>
        <taxon>Bacteroidota</taxon>
        <taxon>Bacteroidia</taxon>
        <taxon>Bacteroidales</taxon>
        <taxon>Bacteroidaceae</taxon>
        <taxon>Phocaeicola</taxon>
    </lineage>
</organism>
<dbReference type="PANTHER" id="PTHR46558">
    <property type="entry name" value="TRACRIPTIONAL REGULATORY PROTEIN-RELATED-RELATED"/>
    <property type="match status" value="1"/>
</dbReference>
<evidence type="ECO:0000259" key="2">
    <source>
        <dbReference type="PROSITE" id="PS50943"/>
    </source>
</evidence>